<dbReference type="Gene3D" id="4.10.240.10">
    <property type="entry name" value="Zn(2)-C6 fungal-type DNA-binding domain"/>
    <property type="match status" value="1"/>
</dbReference>
<keyword evidence="4" id="KW-0238">DNA-binding</keyword>
<evidence type="ECO:0000256" key="5">
    <source>
        <dbReference type="ARBA" id="ARBA00023163"/>
    </source>
</evidence>
<keyword evidence="6" id="KW-0539">Nucleus</keyword>
<evidence type="ECO:0000313" key="10">
    <source>
        <dbReference type="Proteomes" id="UP000235786"/>
    </source>
</evidence>
<evidence type="ECO:0000256" key="3">
    <source>
        <dbReference type="ARBA" id="ARBA00023015"/>
    </source>
</evidence>
<evidence type="ECO:0000256" key="7">
    <source>
        <dbReference type="SAM" id="MobiDB-lite"/>
    </source>
</evidence>
<accession>A0A2J6S4D3</accession>
<dbReference type="STRING" id="1149755.A0A2J6S4D3"/>
<keyword evidence="3" id="KW-0805">Transcription regulation</keyword>
<dbReference type="InterPro" id="IPR001138">
    <property type="entry name" value="Zn2Cys6_DnaBD"/>
</dbReference>
<organism evidence="9 10">
    <name type="scientific">Hyaloscypha variabilis (strain UAMH 11265 / GT02V1 / F)</name>
    <name type="common">Meliniomyces variabilis</name>
    <dbReference type="NCBI Taxonomy" id="1149755"/>
    <lineage>
        <taxon>Eukaryota</taxon>
        <taxon>Fungi</taxon>
        <taxon>Dikarya</taxon>
        <taxon>Ascomycota</taxon>
        <taxon>Pezizomycotina</taxon>
        <taxon>Leotiomycetes</taxon>
        <taxon>Helotiales</taxon>
        <taxon>Hyaloscyphaceae</taxon>
        <taxon>Hyaloscypha</taxon>
        <taxon>Hyaloscypha variabilis</taxon>
    </lineage>
</organism>
<keyword evidence="10" id="KW-1185">Reference proteome</keyword>
<dbReference type="PANTHER" id="PTHR36206">
    <property type="entry name" value="ASPERCRYPTIN BIOSYNTHESIS CLUSTER-SPECIFIC TRANSCRIPTION REGULATOR ATNN-RELATED"/>
    <property type="match status" value="1"/>
</dbReference>
<dbReference type="PANTHER" id="PTHR36206:SF16">
    <property type="entry name" value="TRANSCRIPTION FACTOR DOMAIN-CONTAINING PROTEIN-RELATED"/>
    <property type="match status" value="1"/>
</dbReference>
<dbReference type="PROSITE" id="PS00463">
    <property type="entry name" value="ZN2_CY6_FUNGAL_1"/>
    <property type="match status" value="1"/>
</dbReference>
<keyword evidence="2" id="KW-0862">Zinc</keyword>
<feature type="domain" description="Zn(2)-C6 fungal-type" evidence="8">
    <location>
        <begin position="24"/>
        <end position="52"/>
    </location>
</feature>
<dbReference type="Proteomes" id="UP000235786">
    <property type="component" value="Unassembled WGS sequence"/>
</dbReference>
<dbReference type="InterPro" id="IPR036864">
    <property type="entry name" value="Zn2-C6_fun-type_DNA-bd_sf"/>
</dbReference>
<dbReference type="InterPro" id="IPR052360">
    <property type="entry name" value="Transcr_Regulatory_Proteins"/>
</dbReference>
<evidence type="ECO:0000313" key="9">
    <source>
        <dbReference type="EMBL" id="PMD45578.1"/>
    </source>
</evidence>
<evidence type="ECO:0000256" key="1">
    <source>
        <dbReference type="ARBA" id="ARBA00022723"/>
    </source>
</evidence>
<dbReference type="OrthoDB" id="2593732at2759"/>
<gene>
    <name evidence="9" type="ORF">L207DRAFT_630013</name>
</gene>
<dbReference type="Pfam" id="PF00172">
    <property type="entry name" value="Zn_clus"/>
    <property type="match status" value="1"/>
</dbReference>
<protein>
    <recommendedName>
        <fullName evidence="8">Zn(2)-C6 fungal-type domain-containing protein</fullName>
    </recommendedName>
</protein>
<dbReference type="InterPro" id="IPR021858">
    <property type="entry name" value="Fun_TF"/>
</dbReference>
<evidence type="ECO:0000259" key="8">
    <source>
        <dbReference type="PROSITE" id="PS50048"/>
    </source>
</evidence>
<dbReference type="CDD" id="cd00067">
    <property type="entry name" value="GAL4"/>
    <property type="match status" value="1"/>
</dbReference>
<proteinExistence type="predicted"/>
<feature type="compositionally biased region" description="Basic residues" evidence="7">
    <location>
        <begin position="12"/>
        <end position="23"/>
    </location>
</feature>
<dbReference type="GO" id="GO:0000981">
    <property type="term" value="F:DNA-binding transcription factor activity, RNA polymerase II-specific"/>
    <property type="evidence" value="ECO:0007669"/>
    <property type="project" value="InterPro"/>
</dbReference>
<keyword evidence="1" id="KW-0479">Metal-binding</keyword>
<dbReference type="SUPFAM" id="SSF57701">
    <property type="entry name" value="Zn2/Cys6 DNA-binding domain"/>
    <property type="match status" value="1"/>
</dbReference>
<dbReference type="EMBL" id="KZ613940">
    <property type="protein sequence ID" value="PMD45578.1"/>
    <property type="molecule type" value="Genomic_DNA"/>
</dbReference>
<sequence length="571" mass="64571">MGGKIQLEVKTKPSRSGKTKSKSGCRTCKIRRIKCDECRPACHKCVSTGRTCDGYGIWGGGGKATGCQSIGTQKLEDFHAIPPHNGPSLSLTETPEETDYFEWFRFRTVTKFPGLFASSFWDAMILQASSNEPAVWHAVLALSSAHKRECFAGQSKMGKDTLLDGHEKFMLRQYSKAICHLTQSSFSAKAKSDTRIALVTCVVFICLELLLGRYQTAQTHLENGLKLLDDLEVNSSALLQHSEDSTDSSIMEAFSRIYLHAQFLIQPFQKPRICLPISDIEIPTPMFQSIEQARQHLHHLFSHIFYLTEQARHQSASPKTEASLDLINHQNHIRGKLTSWLHTYKASRATFLTRAPDRGAFAYELLHLYHLMATIMAHASLSTTDEWIYDAHAQDFATMLMKAIYISNTFPTVSVAIHGHDIGESKATMDMGWIPALYFVAIKCRIHRVRLQAIKLLESTRPLHKEGIWDADIAACVARKVMEIEEGSFYKDMHVDDDFEFSSPPGERDFLLPVLPDAYRVTEVQVLLPDDPQGKVVLSCRRRQDSGDLVVLMNEYDMVSQLWINRKEVRE</sequence>
<reference evidence="9 10" key="1">
    <citation type="submission" date="2016-04" db="EMBL/GenBank/DDBJ databases">
        <title>A degradative enzymes factory behind the ericoid mycorrhizal symbiosis.</title>
        <authorList>
            <consortium name="DOE Joint Genome Institute"/>
            <person name="Martino E."/>
            <person name="Morin E."/>
            <person name="Grelet G."/>
            <person name="Kuo A."/>
            <person name="Kohler A."/>
            <person name="Daghino S."/>
            <person name="Barry K."/>
            <person name="Choi C."/>
            <person name="Cichocki N."/>
            <person name="Clum A."/>
            <person name="Copeland A."/>
            <person name="Hainaut M."/>
            <person name="Haridas S."/>
            <person name="Labutti K."/>
            <person name="Lindquist E."/>
            <person name="Lipzen A."/>
            <person name="Khouja H.-R."/>
            <person name="Murat C."/>
            <person name="Ohm R."/>
            <person name="Olson A."/>
            <person name="Spatafora J."/>
            <person name="Veneault-Fourrey C."/>
            <person name="Henrissat B."/>
            <person name="Grigoriev I."/>
            <person name="Martin F."/>
            <person name="Perotto S."/>
        </authorList>
    </citation>
    <scope>NUCLEOTIDE SEQUENCE [LARGE SCALE GENOMIC DNA]</scope>
    <source>
        <strain evidence="9 10">F</strain>
    </source>
</reference>
<dbReference type="GO" id="GO:0003677">
    <property type="term" value="F:DNA binding"/>
    <property type="evidence" value="ECO:0007669"/>
    <property type="project" value="UniProtKB-KW"/>
</dbReference>
<keyword evidence="5" id="KW-0804">Transcription</keyword>
<dbReference type="GO" id="GO:0008270">
    <property type="term" value="F:zinc ion binding"/>
    <property type="evidence" value="ECO:0007669"/>
    <property type="project" value="InterPro"/>
</dbReference>
<evidence type="ECO:0000256" key="2">
    <source>
        <dbReference type="ARBA" id="ARBA00022833"/>
    </source>
</evidence>
<feature type="region of interest" description="Disordered" evidence="7">
    <location>
        <begin position="1"/>
        <end position="23"/>
    </location>
</feature>
<dbReference type="Pfam" id="PF11951">
    <property type="entry name" value="Fungal_trans_2"/>
    <property type="match status" value="1"/>
</dbReference>
<evidence type="ECO:0000256" key="6">
    <source>
        <dbReference type="ARBA" id="ARBA00023242"/>
    </source>
</evidence>
<evidence type="ECO:0000256" key="4">
    <source>
        <dbReference type="ARBA" id="ARBA00023125"/>
    </source>
</evidence>
<dbReference type="AlphaFoldDB" id="A0A2J6S4D3"/>
<name>A0A2J6S4D3_HYAVF</name>
<dbReference type="PROSITE" id="PS50048">
    <property type="entry name" value="ZN2_CY6_FUNGAL_2"/>
    <property type="match status" value="1"/>
</dbReference>